<sequence>MVKSKLLYLLLISFLCLFNPDINAQERPEKEKKFRIIGLPTIDYNRSIGFKIGAMGMGFFDMSEKDTLSPISSVGVMGFWSTNKSWMTLAYTQLFFAQNKMRIKAAAGLVDFNFQYYEDTFFPGGVFIDFNTASDFAYMNIGFRLRENLYFGPQLIFSKRETLFDIPVDIENGTQSFNGIGGVLEWDNRSNVYNSHYGLFAKLSTFNYRDWLGSDVKFNNIQLEVNKYFPIDSLRTVATRLYGYFAVGDEIPFEGQRTIGRTDIRGYTQGEFRGEQNIALQAEYRWTFHNKWGMVAFTGMAISHAPDGWSQLLPGGGAGLRYMMIPDKRINAGIDLAGGVRDWGIYFRITEAF</sequence>
<keyword evidence="6" id="KW-1185">Reference proteome</keyword>
<organism evidence="5 6">
    <name type="scientific">Mangrovivirga cuniculi</name>
    <dbReference type="NCBI Taxonomy" id="2715131"/>
    <lineage>
        <taxon>Bacteria</taxon>
        <taxon>Pseudomonadati</taxon>
        <taxon>Bacteroidota</taxon>
        <taxon>Cytophagia</taxon>
        <taxon>Cytophagales</taxon>
        <taxon>Mangrovivirgaceae</taxon>
        <taxon>Mangrovivirga</taxon>
    </lineage>
</organism>
<comment type="subcellular location">
    <subcellularLocation>
        <location evidence="1">Membrane</location>
    </subcellularLocation>
</comment>
<dbReference type="OrthoDB" id="9771071at2"/>
<evidence type="ECO:0000313" key="5">
    <source>
        <dbReference type="EMBL" id="QCK15441.1"/>
    </source>
</evidence>
<feature type="signal peptide" evidence="3">
    <location>
        <begin position="1"/>
        <end position="24"/>
    </location>
</feature>
<feature type="domain" description="Bacterial surface antigen (D15)" evidence="4">
    <location>
        <begin position="156"/>
        <end position="298"/>
    </location>
</feature>
<dbReference type="Gene3D" id="2.40.160.50">
    <property type="entry name" value="membrane protein fhac: a member of the omp85/tpsb transporter family"/>
    <property type="match status" value="1"/>
</dbReference>
<dbReference type="InterPro" id="IPR000184">
    <property type="entry name" value="Bac_surfAg_D15"/>
</dbReference>
<evidence type="ECO:0000256" key="3">
    <source>
        <dbReference type="SAM" id="SignalP"/>
    </source>
</evidence>
<proteinExistence type="predicted"/>
<keyword evidence="2" id="KW-0472">Membrane</keyword>
<dbReference type="Pfam" id="PF01103">
    <property type="entry name" value="Omp85"/>
    <property type="match status" value="1"/>
</dbReference>
<reference evidence="5 6" key="1">
    <citation type="submission" date="2018-04" db="EMBL/GenBank/DDBJ databases">
        <title>Complete genome uncultured novel isolate.</title>
        <authorList>
            <person name="Merlino G."/>
        </authorList>
    </citation>
    <scope>NUCLEOTIDE SEQUENCE [LARGE SCALE GENOMIC DNA]</scope>
    <source>
        <strain evidence="6">R1DC9</strain>
    </source>
</reference>
<feature type="chain" id="PRO_5020722412" description="Bacterial surface antigen (D15) domain-containing protein" evidence="3">
    <location>
        <begin position="25"/>
        <end position="353"/>
    </location>
</feature>
<evidence type="ECO:0000256" key="1">
    <source>
        <dbReference type="ARBA" id="ARBA00004370"/>
    </source>
</evidence>
<protein>
    <recommendedName>
        <fullName evidence="4">Bacterial surface antigen (D15) domain-containing protein</fullName>
    </recommendedName>
</protein>
<gene>
    <name evidence="5" type="ORF">DCC35_12150</name>
</gene>
<dbReference type="Proteomes" id="UP000298616">
    <property type="component" value="Chromosome"/>
</dbReference>
<evidence type="ECO:0000259" key="4">
    <source>
        <dbReference type="Pfam" id="PF01103"/>
    </source>
</evidence>
<accession>A0A4D7JIK7</accession>
<name>A0A4D7JIK7_9BACT</name>
<dbReference type="EMBL" id="CP028923">
    <property type="protein sequence ID" value="QCK15441.1"/>
    <property type="molecule type" value="Genomic_DNA"/>
</dbReference>
<dbReference type="KEGG" id="fpf:DCC35_12150"/>
<evidence type="ECO:0000313" key="6">
    <source>
        <dbReference type="Proteomes" id="UP000298616"/>
    </source>
</evidence>
<dbReference type="GO" id="GO:0019867">
    <property type="term" value="C:outer membrane"/>
    <property type="evidence" value="ECO:0007669"/>
    <property type="project" value="InterPro"/>
</dbReference>
<dbReference type="RefSeq" id="WP_137091040.1">
    <property type="nucleotide sequence ID" value="NZ_CP028923.1"/>
</dbReference>
<dbReference type="AlphaFoldDB" id="A0A4D7JIK7"/>
<evidence type="ECO:0000256" key="2">
    <source>
        <dbReference type="ARBA" id="ARBA00023136"/>
    </source>
</evidence>
<keyword evidence="3" id="KW-0732">Signal</keyword>